<sequence>MNKEKYNDQENKDRFCEHKPNYLLNFYSDRTEKVPFTILSLSSQNKGNQKTLYSSVYGSCN</sequence>
<evidence type="ECO:0000313" key="2">
    <source>
        <dbReference type="Proteomes" id="UP000663720"/>
    </source>
</evidence>
<gene>
    <name evidence="1" type="ORF">dnl_61740</name>
</gene>
<protein>
    <submittedName>
        <fullName evidence="1">Uncharacterized protein</fullName>
    </submittedName>
</protein>
<dbReference type="AlphaFoldDB" id="A0A975GJP2"/>
<dbReference type="EMBL" id="CP061799">
    <property type="protein sequence ID" value="QTA83759.1"/>
    <property type="molecule type" value="Genomic_DNA"/>
</dbReference>
<evidence type="ECO:0000313" key="1">
    <source>
        <dbReference type="EMBL" id="QTA83759.1"/>
    </source>
</evidence>
<reference evidence="1" key="1">
    <citation type="journal article" date="2021" name="Microb. Physiol.">
        <title>Proteogenomic Insights into the Physiology of Marine, Sulfate-Reducing, Filamentous Desulfonema limicola and Desulfonema magnum.</title>
        <authorList>
            <person name="Schnaars V."/>
            <person name="Wohlbrand L."/>
            <person name="Scheve S."/>
            <person name="Hinrichs C."/>
            <person name="Reinhardt R."/>
            <person name="Rabus R."/>
        </authorList>
    </citation>
    <scope>NUCLEOTIDE SEQUENCE</scope>
    <source>
        <strain evidence="1">5ac10</strain>
    </source>
</reference>
<accession>A0A975GJP2</accession>
<proteinExistence type="predicted"/>
<dbReference type="RefSeq" id="WP_207689559.1">
    <property type="nucleotide sequence ID" value="NZ_CP061799.1"/>
</dbReference>
<dbReference type="Proteomes" id="UP000663720">
    <property type="component" value="Chromosome"/>
</dbReference>
<name>A0A975GJP2_9BACT</name>
<dbReference type="KEGG" id="dli:dnl_61740"/>
<organism evidence="1 2">
    <name type="scientific">Desulfonema limicola</name>
    <dbReference type="NCBI Taxonomy" id="45656"/>
    <lineage>
        <taxon>Bacteria</taxon>
        <taxon>Pseudomonadati</taxon>
        <taxon>Thermodesulfobacteriota</taxon>
        <taxon>Desulfobacteria</taxon>
        <taxon>Desulfobacterales</taxon>
        <taxon>Desulfococcaceae</taxon>
        <taxon>Desulfonema</taxon>
    </lineage>
</organism>
<keyword evidence="2" id="KW-1185">Reference proteome</keyword>